<feature type="transmembrane region" description="Helical" evidence="16">
    <location>
        <begin position="328"/>
        <end position="347"/>
    </location>
</feature>
<dbReference type="EMBL" id="JAQQWK010000002">
    <property type="protein sequence ID" value="KAK8052461.1"/>
    <property type="molecule type" value="Genomic_DNA"/>
</dbReference>
<evidence type="ECO:0000256" key="12">
    <source>
        <dbReference type="ARBA" id="ARBA00023288"/>
    </source>
</evidence>
<evidence type="ECO:0000256" key="7">
    <source>
        <dbReference type="ARBA" id="ARBA00022692"/>
    </source>
</evidence>
<keyword evidence="6" id="KW-0336">GPI-anchor</keyword>
<evidence type="ECO:0000256" key="13">
    <source>
        <dbReference type="ARBA" id="ARBA00038359"/>
    </source>
</evidence>
<feature type="disulfide bond" evidence="14">
    <location>
        <begin position="54"/>
        <end position="87"/>
    </location>
</feature>
<keyword evidence="8 17" id="KW-0732">Signal</keyword>
<dbReference type="Pfam" id="PF05730">
    <property type="entry name" value="CFEM"/>
    <property type="match status" value="1"/>
</dbReference>
<evidence type="ECO:0000256" key="4">
    <source>
        <dbReference type="ARBA" id="ARBA00010031"/>
    </source>
</evidence>
<evidence type="ECO:0000256" key="6">
    <source>
        <dbReference type="ARBA" id="ARBA00022622"/>
    </source>
</evidence>
<keyword evidence="20" id="KW-1185">Reference proteome</keyword>
<keyword evidence="14" id="KW-0479">Metal-binding</keyword>
<gene>
    <name evidence="19" type="ORF">PG993_003846</name>
</gene>
<evidence type="ECO:0000256" key="15">
    <source>
        <dbReference type="SAM" id="MobiDB-lite"/>
    </source>
</evidence>
<dbReference type="PANTHER" id="PTHR33048">
    <property type="entry name" value="PTH11-LIKE INTEGRAL MEMBRANE PROTEIN (AFU_ORTHOLOGUE AFUA_5G11245)"/>
    <property type="match status" value="1"/>
</dbReference>
<keyword evidence="14" id="KW-0349">Heme</keyword>
<feature type="transmembrane region" description="Helical" evidence="16">
    <location>
        <begin position="96"/>
        <end position="118"/>
    </location>
</feature>
<feature type="binding site" description="axial binding residue" evidence="14">
    <location>
        <position position="49"/>
    </location>
    <ligand>
        <name>heme</name>
        <dbReference type="ChEBI" id="CHEBI:30413"/>
    </ligand>
    <ligandPart>
        <name>Fe</name>
        <dbReference type="ChEBI" id="CHEBI:18248"/>
    </ligandPart>
</feature>
<dbReference type="Proteomes" id="UP001444661">
    <property type="component" value="Unassembled WGS sequence"/>
</dbReference>
<keyword evidence="14" id="KW-0408">Iron</keyword>
<proteinExistence type="inferred from homology"/>
<evidence type="ECO:0000256" key="9">
    <source>
        <dbReference type="ARBA" id="ARBA00022989"/>
    </source>
</evidence>
<accession>A0ABR1U2W3</accession>
<evidence type="ECO:0000256" key="16">
    <source>
        <dbReference type="SAM" id="Phobius"/>
    </source>
</evidence>
<organism evidence="19 20">
    <name type="scientific">Apiospora rasikravindrae</name>
    <dbReference type="NCBI Taxonomy" id="990691"/>
    <lineage>
        <taxon>Eukaryota</taxon>
        <taxon>Fungi</taxon>
        <taxon>Dikarya</taxon>
        <taxon>Ascomycota</taxon>
        <taxon>Pezizomycotina</taxon>
        <taxon>Sordariomycetes</taxon>
        <taxon>Xylariomycetidae</taxon>
        <taxon>Amphisphaeriales</taxon>
        <taxon>Apiosporaceae</taxon>
        <taxon>Apiospora</taxon>
    </lineage>
</organism>
<feature type="transmembrane region" description="Helical" evidence="16">
    <location>
        <begin position="288"/>
        <end position="308"/>
    </location>
</feature>
<comment type="caution">
    <text evidence="19">The sequence shown here is derived from an EMBL/GenBank/DDBJ whole genome shotgun (WGS) entry which is preliminary data.</text>
</comment>
<dbReference type="InterPro" id="IPR049326">
    <property type="entry name" value="Rhodopsin_dom_fungi"/>
</dbReference>
<keyword evidence="9 16" id="KW-1133">Transmembrane helix</keyword>
<dbReference type="InterPro" id="IPR052337">
    <property type="entry name" value="SAT4-like"/>
</dbReference>
<feature type="domain" description="CFEM" evidence="18">
    <location>
        <begin position="1"/>
        <end position="114"/>
    </location>
</feature>
<evidence type="ECO:0000256" key="10">
    <source>
        <dbReference type="ARBA" id="ARBA00023136"/>
    </source>
</evidence>
<reference evidence="19 20" key="1">
    <citation type="submission" date="2023-01" db="EMBL/GenBank/DDBJ databases">
        <title>Analysis of 21 Apiospora genomes using comparative genomics revels a genus with tremendous synthesis potential of carbohydrate active enzymes and secondary metabolites.</title>
        <authorList>
            <person name="Sorensen T."/>
        </authorList>
    </citation>
    <scope>NUCLEOTIDE SEQUENCE [LARGE SCALE GENOMIC DNA]</scope>
    <source>
        <strain evidence="19 20">CBS 33761</strain>
    </source>
</reference>
<evidence type="ECO:0000256" key="17">
    <source>
        <dbReference type="SAM" id="SignalP"/>
    </source>
</evidence>
<keyword evidence="7 16" id="KW-0812">Transmembrane</keyword>
<comment type="similarity">
    <text evidence="4">Belongs to the RBT5 family.</text>
</comment>
<feature type="disulfide bond" evidence="14">
    <location>
        <begin position="45"/>
        <end position="52"/>
    </location>
</feature>
<evidence type="ECO:0000256" key="5">
    <source>
        <dbReference type="ARBA" id="ARBA00022525"/>
    </source>
</evidence>
<feature type="region of interest" description="Disordered" evidence="15">
    <location>
        <begin position="368"/>
        <end position="459"/>
    </location>
</feature>
<evidence type="ECO:0000256" key="11">
    <source>
        <dbReference type="ARBA" id="ARBA00023157"/>
    </source>
</evidence>
<evidence type="ECO:0000256" key="14">
    <source>
        <dbReference type="PROSITE-ProRule" id="PRU01356"/>
    </source>
</evidence>
<feature type="chain" id="PRO_5047364262" description="CFEM domain-containing protein" evidence="17">
    <location>
        <begin position="25"/>
        <end position="459"/>
    </location>
</feature>
<evidence type="ECO:0000313" key="19">
    <source>
        <dbReference type="EMBL" id="KAK8052461.1"/>
    </source>
</evidence>
<keyword evidence="5" id="KW-0964">Secreted</keyword>
<evidence type="ECO:0000256" key="1">
    <source>
        <dbReference type="ARBA" id="ARBA00004141"/>
    </source>
</evidence>
<evidence type="ECO:0000256" key="2">
    <source>
        <dbReference type="ARBA" id="ARBA00004589"/>
    </source>
</evidence>
<evidence type="ECO:0000313" key="20">
    <source>
        <dbReference type="Proteomes" id="UP001444661"/>
    </source>
</evidence>
<comment type="subcellular location">
    <subcellularLocation>
        <location evidence="2">Membrane</location>
        <topology evidence="2">Lipid-anchor</topology>
        <topology evidence="2">GPI-anchor</topology>
    </subcellularLocation>
    <subcellularLocation>
        <location evidence="1">Membrane</location>
        <topology evidence="1">Multi-pass membrane protein</topology>
    </subcellularLocation>
    <subcellularLocation>
        <location evidence="3">Secreted</location>
    </subcellularLocation>
</comment>
<feature type="disulfide bond" evidence="14">
    <location>
        <begin position="35"/>
        <end position="66"/>
    </location>
</feature>
<feature type="signal peptide" evidence="17">
    <location>
        <begin position="1"/>
        <end position="24"/>
    </location>
</feature>
<protein>
    <recommendedName>
        <fullName evidence="18">CFEM domain-containing protein</fullName>
    </recommendedName>
</protein>
<evidence type="ECO:0000256" key="3">
    <source>
        <dbReference type="ARBA" id="ARBA00004613"/>
    </source>
</evidence>
<keyword evidence="11 14" id="KW-1015">Disulfide bond</keyword>
<dbReference type="InterPro" id="IPR008427">
    <property type="entry name" value="Extracellular_membr_CFEM_dom"/>
</dbReference>
<evidence type="ECO:0000256" key="8">
    <source>
        <dbReference type="ARBA" id="ARBA00022729"/>
    </source>
</evidence>
<dbReference type="Pfam" id="PF20684">
    <property type="entry name" value="Fung_rhodopsin"/>
    <property type="match status" value="1"/>
</dbReference>
<sequence length="459" mass="50513">MTRATTRILRGIMSLLFLIQFVQAQQQMPLCASRCLEAYLQESKCTATDFACICADQHLQASVGACTLGNCTLVEGLAAMNVTKTICKEPIRDNSMTTPVVTVVSATLAIIFVGIRLLNNHLRGSLNVADLCAVLALFWQQVSSIPMDISEFYMVHYGFGKDIWTLDQPRINNVVKRVHLRPRHRPDQDLPPPLLPARVPLAPVPARLPGDRRLRRRLQHRHLRRHRLQLRARPLLLPRLGRRHPGTCIDINAFWFSQATINIVTDLWIMALPIPQIFKLDLERKKKVFLCMMFCVGLLVTIFSIIRFTGLVSYSSTTNPTYNNVGAATWSVLECNVGIVCCCMPYVRSLLNRVFPHCFGGTFFSAGGGGGGKPEQKYKTMTSTTGGGDGTSKLRPQTTDATVTTDGAGGDGADGRKCGSRVSGGADDPAGRRRAARSGTLDTIEMAPMDGSLAKDPEW</sequence>
<dbReference type="PANTHER" id="PTHR33048:SF143">
    <property type="entry name" value="EXTRACELLULAR MEMBRANE PROTEIN CFEM DOMAIN-CONTAINING PROTEIN-RELATED"/>
    <property type="match status" value="1"/>
</dbReference>
<name>A0ABR1U2W3_9PEZI</name>
<dbReference type="PROSITE" id="PS52012">
    <property type="entry name" value="CFEM"/>
    <property type="match status" value="1"/>
</dbReference>
<evidence type="ECO:0000259" key="18">
    <source>
        <dbReference type="PROSITE" id="PS52012"/>
    </source>
</evidence>
<feature type="disulfide bond" evidence="14">
    <location>
        <begin position="31"/>
        <end position="71"/>
    </location>
</feature>
<keyword evidence="12" id="KW-0449">Lipoprotein</keyword>
<keyword evidence="6" id="KW-0325">Glycoprotein</keyword>
<comment type="similarity">
    <text evidence="13">Belongs to the SAT4 family.</text>
</comment>
<keyword evidence="10 16" id="KW-0472">Membrane</keyword>